<dbReference type="Proteomes" id="UP000775877">
    <property type="component" value="Unassembled WGS sequence"/>
</dbReference>
<sequence length="302" mass="33348">QASSLIASKVLSSDIAAYGSPYLLSISCLNDSGQSITNISADFTLSFYNNSTLIEHSFVVSASSMSYSGGIVTTKSEKTGSRFVISPLSSISLSDTQNAVFAVEIDLLDDQSAYNKVSVDFHCTGTSGGATITSDVANETQLIAQQEAGDPGTIYRFYNPTTSSHFYTMDYNEVLYLVANNYNWDYEGAVFKAEPLNSSNSCDSTNKPIYRFYNSSTTKHFYTPSAEEKDYLIATNPNWSYEGIAYCVKNEPAASDIPLYQFYSESLGGHFYTIDDAERDWVKSTLSQRYRYEGPVFFVSPL</sequence>
<comment type="caution">
    <text evidence="2">The sequence shown here is derived from an EMBL/GenBank/DDBJ whole genome shotgun (WGS) entry which is preliminary data.</text>
</comment>
<evidence type="ECO:0000313" key="3">
    <source>
        <dbReference type="Proteomes" id="UP000775877"/>
    </source>
</evidence>
<feature type="domain" description="DUF5648" evidence="1">
    <location>
        <begin position="154"/>
        <end position="299"/>
    </location>
</feature>
<protein>
    <recommendedName>
        <fullName evidence="1">DUF5648 domain-containing protein</fullName>
    </recommendedName>
</protein>
<name>A0A955L266_9BACT</name>
<reference evidence="2" key="2">
    <citation type="journal article" date="2021" name="Microbiome">
        <title>Successional dynamics and alternative stable states in a saline activated sludge microbial community over 9 years.</title>
        <authorList>
            <person name="Wang Y."/>
            <person name="Ye J."/>
            <person name="Ju F."/>
            <person name="Liu L."/>
            <person name="Boyd J.A."/>
            <person name="Deng Y."/>
            <person name="Parks D.H."/>
            <person name="Jiang X."/>
            <person name="Yin X."/>
            <person name="Woodcroft B.J."/>
            <person name="Tyson G.W."/>
            <person name="Hugenholtz P."/>
            <person name="Polz M.F."/>
            <person name="Zhang T."/>
        </authorList>
    </citation>
    <scope>NUCLEOTIDE SEQUENCE</scope>
    <source>
        <strain evidence="2">HKST-UBA13</strain>
    </source>
</reference>
<dbReference type="AlphaFoldDB" id="A0A955L266"/>
<evidence type="ECO:0000259" key="1">
    <source>
        <dbReference type="Pfam" id="PF18885"/>
    </source>
</evidence>
<organism evidence="2 3">
    <name type="scientific">Candidatus Dojkabacteria bacterium</name>
    <dbReference type="NCBI Taxonomy" id="2099670"/>
    <lineage>
        <taxon>Bacteria</taxon>
        <taxon>Candidatus Dojkabacteria</taxon>
    </lineage>
</organism>
<accession>A0A955L266</accession>
<dbReference type="EMBL" id="JAGQLJ010000122">
    <property type="protein sequence ID" value="MCA9381520.1"/>
    <property type="molecule type" value="Genomic_DNA"/>
</dbReference>
<proteinExistence type="predicted"/>
<dbReference type="Pfam" id="PF18885">
    <property type="entry name" value="DUF5648"/>
    <property type="match status" value="1"/>
</dbReference>
<reference evidence="2" key="1">
    <citation type="submission" date="2020-04" db="EMBL/GenBank/DDBJ databases">
        <authorList>
            <person name="Zhang T."/>
        </authorList>
    </citation>
    <scope>NUCLEOTIDE SEQUENCE</scope>
    <source>
        <strain evidence="2">HKST-UBA13</strain>
    </source>
</reference>
<gene>
    <name evidence="2" type="ORF">KC678_04600</name>
</gene>
<dbReference type="InterPro" id="IPR043708">
    <property type="entry name" value="DUF5648"/>
</dbReference>
<feature type="non-terminal residue" evidence="2">
    <location>
        <position position="1"/>
    </location>
</feature>
<evidence type="ECO:0000313" key="2">
    <source>
        <dbReference type="EMBL" id="MCA9381520.1"/>
    </source>
</evidence>